<protein>
    <submittedName>
        <fullName evidence="2">Arginine deiminase</fullName>
    </submittedName>
</protein>
<dbReference type="PATRIC" id="fig|46429.4.peg.1745"/>
<organism evidence="2 3">
    <name type="scientific">Sphingobium chlorophenolicum</name>
    <dbReference type="NCBI Taxonomy" id="46429"/>
    <lineage>
        <taxon>Bacteria</taxon>
        <taxon>Pseudomonadati</taxon>
        <taxon>Pseudomonadota</taxon>
        <taxon>Alphaproteobacteria</taxon>
        <taxon>Sphingomonadales</taxon>
        <taxon>Sphingomonadaceae</taxon>
        <taxon>Sphingobium</taxon>
    </lineage>
</organism>
<reference evidence="2 3" key="1">
    <citation type="submission" date="2014-02" db="EMBL/GenBank/DDBJ databases">
        <title>Whole genome sequence of Sphingobium chlorophenolicum NBRC 16172.</title>
        <authorList>
            <person name="Gan H.M."/>
            <person name="Gan H.Y."/>
            <person name="Chew T.H."/>
            <person name="Savka M.A."/>
        </authorList>
    </citation>
    <scope>NUCLEOTIDE SEQUENCE [LARGE SCALE GENOMIC DNA]</scope>
    <source>
        <strain evidence="2 3">NBRC 16172</strain>
    </source>
</reference>
<evidence type="ECO:0000259" key="1">
    <source>
        <dbReference type="Pfam" id="PF13577"/>
    </source>
</evidence>
<dbReference type="AlphaFoldDB" id="A0A081RFD2"/>
<dbReference type="OrthoDB" id="7432584at2"/>
<proteinExistence type="predicted"/>
<feature type="domain" description="SnoaL-like" evidence="1">
    <location>
        <begin position="12"/>
        <end position="139"/>
    </location>
</feature>
<evidence type="ECO:0000313" key="2">
    <source>
        <dbReference type="EMBL" id="KEQ53905.1"/>
    </source>
</evidence>
<gene>
    <name evidence="2" type="ORF">BV95_01777</name>
</gene>
<dbReference type="SUPFAM" id="SSF54427">
    <property type="entry name" value="NTF2-like"/>
    <property type="match status" value="1"/>
</dbReference>
<dbReference type="InterPro" id="IPR032710">
    <property type="entry name" value="NTF2-like_dom_sf"/>
</dbReference>
<dbReference type="Proteomes" id="UP000028411">
    <property type="component" value="Unassembled WGS sequence"/>
</dbReference>
<dbReference type="CDD" id="cd00531">
    <property type="entry name" value="NTF2_like"/>
    <property type="match status" value="1"/>
</dbReference>
<evidence type="ECO:0000313" key="3">
    <source>
        <dbReference type="Proteomes" id="UP000028411"/>
    </source>
</evidence>
<name>A0A081RFD2_SPHCR</name>
<dbReference type="Gene3D" id="3.10.450.50">
    <property type="match status" value="1"/>
</dbReference>
<dbReference type="RefSeq" id="WP_037450200.1">
    <property type="nucleotide sequence ID" value="NZ_JFHR01000016.1"/>
</dbReference>
<dbReference type="Pfam" id="PF13577">
    <property type="entry name" value="SnoaL_4"/>
    <property type="match status" value="1"/>
</dbReference>
<accession>A0A081RFD2</accession>
<sequence length="148" mass="16705">MTLDPADMKAFDACARIVTLASLHMDANDADALVRLFTEDLEFVRPSTYPDVAIRGRAELHAAIAERDRHMVSRHIASNIAPYRVSADRIVVKSYFTHFRGWRDIGSDEPIPITETLRSMGEYEDHLVCADGEWLIARRVAKFLFGGL</sequence>
<dbReference type="EMBL" id="JFHR01000016">
    <property type="protein sequence ID" value="KEQ53905.1"/>
    <property type="molecule type" value="Genomic_DNA"/>
</dbReference>
<comment type="caution">
    <text evidence="2">The sequence shown here is derived from an EMBL/GenBank/DDBJ whole genome shotgun (WGS) entry which is preliminary data.</text>
</comment>
<dbReference type="InterPro" id="IPR037401">
    <property type="entry name" value="SnoaL-like"/>
</dbReference>